<evidence type="ECO:0000256" key="3">
    <source>
        <dbReference type="ARBA" id="ARBA00023125"/>
    </source>
</evidence>
<dbReference type="GO" id="GO:0003677">
    <property type="term" value="F:DNA binding"/>
    <property type="evidence" value="ECO:0007669"/>
    <property type="project" value="UniProtKB-KW"/>
</dbReference>
<organism evidence="6 7">
    <name type="scientific">Nocardiopsis alba</name>
    <dbReference type="NCBI Taxonomy" id="53437"/>
    <lineage>
        <taxon>Bacteria</taxon>
        <taxon>Bacillati</taxon>
        <taxon>Actinomycetota</taxon>
        <taxon>Actinomycetes</taxon>
        <taxon>Streptosporangiales</taxon>
        <taxon>Nocardiopsidaceae</taxon>
        <taxon>Nocardiopsis</taxon>
    </lineage>
</organism>
<gene>
    <name evidence="6" type="ORF">GTW20_04605</name>
</gene>
<dbReference type="GO" id="GO:0003700">
    <property type="term" value="F:DNA-binding transcription factor activity"/>
    <property type="evidence" value="ECO:0007669"/>
    <property type="project" value="InterPro"/>
</dbReference>
<evidence type="ECO:0000256" key="1">
    <source>
        <dbReference type="ARBA" id="ARBA00009437"/>
    </source>
</evidence>
<keyword evidence="3" id="KW-0238">DNA-binding</keyword>
<dbReference type="RefSeq" id="WP_161110343.1">
    <property type="nucleotide sequence ID" value="NZ_JBEYHC010000026.1"/>
</dbReference>
<keyword evidence="4" id="KW-0804">Transcription</keyword>
<dbReference type="InterPro" id="IPR000847">
    <property type="entry name" value="LysR_HTH_N"/>
</dbReference>
<dbReference type="SUPFAM" id="SSF53850">
    <property type="entry name" value="Periplasmic binding protein-like II"/>
    <property type="match status" value="1"/>
</dbReference>
<proteinExistence type="inferred from homology"/>
<dbReference type="InterPro" id="IPR036390">
    <property type="entry name" value="WH_DNA-bd_sf"/>
</dbReference>
<dbReference type="Pfam" id="PF00126">
    <property type="entry name" value="HTH_1"/>
    <property type="match status" value="1"/>
</dbReference>
<keyword evidence="2" id="KW-0805">Transcription regulation</keyword>
<sequence>MEMRDIEVFLTLAEELHFGRTAERLRLTPARVSQIVKQAERRVGGTLFERTSRRVSLTPLGEQLRDELSETYAAIHDVLDRARLTARGTTEPLRIGMISWRTEMLGPALDRLSERMPGLEANLRSITFADPFGPLRSGEIDVAVLWLPVREPDLTVGPVVDVEPVVLAMSASHPLAVARTVSLEDLAEVPVMGGARPEYWREGLVPSRTPSGRPVPLGPTVTTSEEMIPILATGEAVSPMHAHAAEYLPLPALVYRPIVDAPPARWALVWRTATENERIRAFAEAVRATAP</sequence>
<dbReference type="Gene3D" id="3.40.190.10">
    <property type="entry name" value="Periplasmic binding protein-like II"/>
    <property type="match status" value="2"/>
</dbReference>
<protein>
    <submittedName>
        <fullName evidence="6">LysR family transcriptional regulator</fullName>
    </submittedName>
</protein>
<dbReference type="InterPro" id="IPR005119">
    <property type="entry name" value="LysR_subst-bd"/>
</dbReference>
<dbReference type="SUPFAM" id="SSF46785">
    <property type="entry name" value="Winged helix' DNA-binding domain"/>
    <property type="match status" value="1"/>
</dbReference>
<accession>A0A7K2IP10</accession>
<evidence type="ECO:0000256" key="4">
    <source>
        <dbReference type="ARBA" id="ARBA00023163"/>
    </source>
</evidence>
<dbReference type="AlphaFoldDB" id="A0A7K2IP10"/>
<dbReference type="GO" id="GO:0032993">
    <property type="term" value="C:protein-DNA complex"/>
    <property type="evidence" value="ECO:0007669"/>
    <property type="project" value="TreeGrafter"/>
</dbReference>
<dbReference type="PANTHER" id="PTHR30346">
    <property type="entry name" value="TRANSCRIPTIONAL DUAL REGULATOR HCAR-RELATED"/>
    <property type="match status" value="1"/>
</dbReference>
<evidence type="ECO:0000313" key="7">
    <source>
        <dbReference type="Proteomes" id="UP000467124"/>
    </source>
</evidence>
<name>A0A7K2IP10_9ACTN</name>
<reference evidence="6 7" key="1">
    <citation type="journal article" date="2019" name="Nat. Commun.">
        <title>The antimicrobial potential of Streptomyces from insect microbiomes.</title>
        <authorList>
            <person name="Chevrette M.G."/>
            <person name="Carlson C.M."/>
            <person name="Ortega H.E."/>
            <person name="Thomas C."/>
            <person name="Ananiev G.E."/>
            <person name="Barns K.J."/>
            <person name="Book A.J."/>
            <person name="Cagnazzo J."/>
            <person name="Carlos C."/>
            <person name="Flanigan W."/>
            <person name="Grubbs K.J."/>
            <person name="Horn H.A."/>
            <person name="Hoffmann F.M."/>
            <person name="Klassen J.L."/>
            <person name="Knack J.J."/>
            <person name="Lewin G.R."/>
            <person name="McDonald B.R."/>
            <person name="Muller L."/>
            <person name="Melo W.G.P."/>
            <person name="Pinto-Tomas A.A."/>
            <person name="Schmitz A."/>
            <person name="Wendt-Pienkowski E."/>
            <person name="Wildman S."/>
            <person name="Zhao M."/>
            <person name="Zhang F."/>
            <person name="Bugni T.S."/>
            <person name="Andes D.R."/>
            <person name="Pupo M.T."/>
            <person name="Currie C.R."/>
        </authorList>
    </citation>
    <scope>NUCLEOTIDE SEQUENCE [LARGE SCALE GENOMIC DNA]</scope>
    <source>
        <strain evidence="6 7">SID5840</strain>
    </source>
</reference>
<dbReference type="Proteomes" id="UP000467124">
    <property type="component" value="Unassembled WGS sequence"/>
</dbReference>
<feature type="domain" description="HTH lysR-type" evidence="5">
    <location>
        <begin position="1"/>
        <end position="58"/>
    </location>
</feature>
<evidence type="ECO:0000313" key="6">
    <source>
        <dbReference type="EMBL" id="MYR31567.1"/>
    </source>
</evidence>
<evidence type="ECO:0000256" key="2">
    <source>
        <dbReference type="ARBA" id="ARBA00023015"/>
    </source>
</evidence>
<comment type="caution">
    <text evidence="6">The sequence shown here is derived from an EMBL/GenBank/DDBJ whole genome shotgun (WGS) entry which is preliminary data.</text>
</comment>
<evidence type="ECO:0000259" key="5">
    <source>
        <dbReference type="PROSITE" id="PS50931"/>
    </source>
</evidence>
<comment type="similarity">
    <text evidence="1">Belongs to the LysR transcriptional regulatory family.</text>
</comment>
<dbReference type="Pfam" id="PF03466">
    <property type="entry name" value="LysR_substrate"/>
    <property type="match status" value="1"/>
</dbReference>
<dbReference type="Gene3D" id="1.10.10.10">
    <property type="entry name" value="Winged helix-like DNA-binding domain superfamily/Winged helix DNA-binding domain"/>
    <property type="match status" value="1"/>
</dbReference>
<dbReference type="PROSITE" id="PS50931">
    <property type="entry name" value="HTH_LYSR"/>
    <property type="match status" value="1"/>
</dbReference>
<dbReference type="PANTHER" id="PTHR30346:SF0">
    <property type="entry name" value="HCA OPERON TRANSCRIPTIONAL ACTIVATOR HCAR"/>
    <property type="match status" value="1"/>
</dbReference>
<dbReference type="InterPro" id="IPR036388">
    <property type="entry name" value="WH-like_DNA-bd_sf"/>
</dbReference>
<dbReference type="EMBL" id="WWHY01000001">
    <property type="protein sequence ID" value="MYR31567.1"/>
    <property type="molecule type" value="Genomic_DNA"/>
</dbReference>